<evidence type="ECO:0000313" key="2">
    <source>
        <dbReference type="EMBL" id="SER67825.1"/>
    </source>
</evidence>
<feature type="domain" description="ATPase AAA-type core" evidence="1">
    <location>
        <begin position="45"/>
        <end position="331"/>
    </location>
</feature>
<dbReference type="AlphaFoldDB" id="A0A1H9R5L8"/>
<protein>
    <recommendedName>
        <fullName evidence="1">ATPase AAA-type core domain-containing protein</fullName>
    </recommendedName>
</protein>
<dbReference type="OrthoDB" id="9809324at2"/>
<dbReference type="GO" id="GO:0016887">
    <property type="term" value="F:ATP hydrolysis activity"/>
    <property type="evidence" value="ECO:0007669"/>
    <property type="project" value="InterPro"/>
</dbReference>
<dbReference type="InterPro" id="IPR003959">
    <property type="entry name" value="ATPase_AAA_core"/>
</dbReference>
<dbReference type="InterPro" id="IPR027417">
    <property type="entry name" value="P-loop_NTPase"/>
</dbReference>
<dbReference type="Gene3D" id="3.40.50.300">
    <property type="entry name" value="P-loop containing nucleotide triphosphate hydrolases"/>
    <property type="match status" value="1"/>
</dbReference>
<dbReference type="PANTHER" id="PTHR40396">
    <property type="entry name" value="ATPASE-LIKE PROTEIN"/>
    <property type="match status" value="1"/>
</dbReference>
<dbReference type="Proteomes" id="UP000182471">
    <property type="component" value="Unassembled WGS sequence"/>
</dbReference>
<evidence type="ECO:0000313" key="3">
    <source>
        <dbReference type="Proteomes" id="UP000182471"/>
    </source>
</evidence>
<proteinExistence type="predicted"/>
<dbReference type="PANTHER" id="PTHR40396:SF1">
    <property type="entry name" value="ATPASE AAA-TYPE CORE DOMAIN-CONTAINING PROTEIN"/>
    <property type="match status" value="1"/>
</dbReference>
<accession>A0A1H9R5L8</accession>
<organism evidence="2 3">
    <name type="scientific">Lachnobacterium bovis</name>
    <dbReference type="NCBI Taxonomy" id="140626"/>
    <lineage>
        <taxon>Bacteria</taxon>
        <taxon>Bacillati</taxon>
        <taxon>Bacillota</taxon>
        <taxon>Clostridia</taxon>
        <taxon>Lachnospirales</taxon>
        <taxon>Lachnospiraceae</taxon>
        <taxon>Lachnobacterium</taxon>
    </lineage>
</organism>
<dbReference type="EMBL" id="FOGW01000007">
    <property type="protein sequence ID" value="SER67825.1"/>
    <property type="molecule type" value="Genomic_DNA"/>
</dbReference>
<dbReference type="SUPFAM" id="SSF52540">
    <property type="entry name" value="P-loop containing nucleoside triphosphate hydrolases"/>
    <property type="match status" value="1"/>
</dbReference>
<dbReference type="GO" id="GO:0005524">
    <property type="term" value="F:ATP binding"/>
    <property type="evidence" value="ECO:0007669"/>
    <property type="project" value="InterPro"/>
</dbReference>
<keyword evidence="3" id="KW-1185">Reference proteome</keyword>
<dbReference type="Pfam" id="PF13304">
    <property type="entry name" value="AAA_21"/>
    <property type="match status" value="1"/>
</dbReference>
<sequence>MLVEFCFKNFKSFKQEAALDLSATKMTEFSESLILKGNEKLLPVSVLFGANASGKSTVFDAYKFMTDMVVGQFWGNEAYSFTQKPFLFDSFYKEKETVFEIYFMLEDDIRDRIYNYGFSILKNQITAEWLNVKARTTKNYRIVFSRKGNNIIKSILSRNETELLEKVISDNVLIATAAKNLKIYSCSNIYDFFKKNVFASEDIGKEFLAKDLSKEFIDDKEFLSNMLDTFRTFDKTITGLRVDKNLEKKILFTHKKYDGTGSIEIPIEMESRGVRKLFSLFPKIHKVLSTGGVLFVDEIDSGFHTFLVRSFIKSVMDKSFNKNQAQFIFTTNDVCQLSNEILRRDEIWFIEKDDKGESSMFSLADIVDEFGIGIRKDESFSKNYLAGKYGAVPDMLE</sequence>
<gene>
    <name evidence="2" type="ORF">SAMN02910429_00774</name>
</gene>
<dbReference type="RefSeq" id="WP_027421573.1">
    <property type="nucleotide sequence ID" value="NZ_FOGW01000007.1"/>
</dbReference>
<evidence type="ECO:0000259" key="1">
    <source>
        <dbReference type="Pfam" id="PF13304"/>
    </source>
</evidence>
<name>A0A1H9R5L8_9FIRM</name>
<reference evidence="3" key="1">
    <citation type="submission" date="2016-10" db="EMBL/GenBank/DDBJ databases">
        <authorList>
            <person name="Varghese N."/>
            <person name="Submissions S."/>
        </authorList>
    </citation>
    <scope>NUCLEOTIDE SEQUENCE [LARGE SCALE GENOMIC DNA]</scope>
    <source>
        <strain evidence="3">S1b</strain>
    </source>
</reference>